<dbReference type="PROSITE" id="PS00138">
    <property type="entry name" value="SUBTILASE_SER"/>
    <property type="match status" value="1"/>
</dbReference>
<dbReference type="KEGG" id="acog:HWD57_00730"/>
<reference evidence="9" key="3">
    <citation type="submission" date="2020-06" db="EMBL/GenBank/DDBJ databases">
        <authorList>
            <person name="Arumugam K."/>
            <person name="Besarab I."/>
            <person name="Haryono M."/>
            <person name="Bagci C."/>
            <person name="Beier S."/>
            <person name="Buchfink B."/>
            <person name="Gorska A."/>
            <person name="Qiu G."/>
            <person name="Huson D.H."/>
            <person name="Williams R.B."/>
        </authorList>
    </citation>
    <scope>NUCLEOTIDE SEQUENCE</scope>
    <source>
        <strain evidence="9">SSA1</strain>
    </source>
</reference>
<dbReference type="InterPro" id="IPR015500">
    <property type="entry name" value="Peptidase_S8_subtilisin-rel"/>
</dbReference>
<dbReference type="InterPro" id="IPR023828">
    <property type="entry name" value="Peptidase_S8_Ser-AS"/>
</dbReference>
<comment type="similarity">
    <text evidence="1 5 6">Belongs to the peptidase S8 family.</text>
</comment>
<evidence type="ECO:0000256" key="2">
    <source>
        <dbReference type="ARBA" id="ARBA00022670"/>
    </source>
</evidence>
<feature type="active site" description="Charge relay system" evidence="5">
    <location>
        <position position="379"/>
    </location>
</feature>
<dbReference type="RefSeq" id="WP_034949928.1">
    <property type="nucleotide sequence ID" value="NZ_JDST02000057.1"/>
</dbReference>
<evidence type="ECO:0000256" key="1">
    <source>
        <dbReference type="ARBA" id="ARBA00011073"/>
    </source>
</evidence>
<keyword evidence="3 5" id="KW-0378">Hydrolase</keyword>
<keyword evidence="2 5" id="KW-0645">Protease</keyword>
<dbReference type="InterPro" id="IPR050131">
    <property type="entry name" value="Peptidase_S8_subtilisin-like"/>
</dbReference>
<evidence type="ECO:0000256" key="6">
    <source>
        <dbReference type="RuleBase" id="RU003355"/>
    </source>
</evidence>
<feature type="active site" description="Charge relay system" evidence="5">
    <location>
        <position position="184"/>
    </location>
</feature>
<dbReference type="PRINTS" id="PR00723">
    <property type="entry name" value="SUBTILISIN"/>
</dbReference>
<feature type="active site" description="Charge relay system" evidence="5">
    <location>
        <position position="216"/>
    </location>
</feature>
<sequence>MSQQATFSAASANESEQTTGRYLITFREDDVSKGLGAIEKRAAVAGLPSAADFADSAIDMEQVAKAGGAVFPTLGIALVTLDPDALNSLMAAQAEDGDGAILDIEPERMFYAIGESGSLSGAYLEGYRDAVDNLYQKAMAVAAEERLGAMATFADDALSTWGLKATRAIHSSRTGSAMKVAVLDTGMDLQHPDFRGRRIITKSFVSGEAVQDGHGHGTHCIGTACGYKDASGRRYGIAWKAAIYAGKVLSNAGSGSSAGIIAGMEWAINSGCQVISMSLGNTTTTPSTAYETVGRRALQKKCLIVAAAGNHRSTGTVGQPANSPSIMAVGAVDNGLRLASFSCGSGPASGANVDLVAPGVAVYSSTKLPTRYASWNGTSMATPHVAGVAALWAQMSAANRGAALWQVLTSRAVRLPLPTSDVGSGLVQSPVP</sequence>
<dbReference type="EMBL" id="JDST02000057">
    <property type="protein sequence ID" value="KFB76318.1"/>
    <property type="molecule type" value="Genomic_DNA"/>
</dbReference>
<dbReference type="STRING" id="1453999.AW06_002585"/>
<protein>
    <submittedName>
        <fullName evidence="9">S8 family serine peptidase</fullName>
    </submittedName>
    <submittedName>
        <fullName evidence="8">Subtilisin</fullName>
        <ecNumber evidence="8">3.4.21.62</ecNumber>
    </submittedName>
</protein>
<gene>
    <name evidence="8" type="primary">apr</name>
    <name evidence="8" type="ORF">AW06_002585</name>
    <name evidence="9" type="ORF">HWD57_00730</name>
</gene>
<dbReference type="GO" id="GO:0004252">
    <property type="term" value="F:serine-type endopeptidase activity"/>
    <property type="evidence" value="ECO:0007669"/>
    <property type="project" value="UniProtKB-UniRule"/>
</dbReference>
<dbReference type="EMBL" id="CP058708">
    <property type="protein sequence ID" value="QLH48479.1"/>
    <property type="molecule type" value="Genomic_DNA"/>
</dbReference>
<evidence type="ECO:0000256" key="5">
    <source>
        <dbReference type="PROSITE-ProRule" id="PRU01240"/>
    </source>
</evidence>
<dbReference type="PANTHER" id="PTHR43806:SF11">
    <property type="entry name" value="CEREVISIN-RELATED"/>
    <property type="match status" value="1"/>
</dbReference>
<dbReference type="GO" id="GO:0006508">
    <property type="term" value="P:proteolysis"/>
    <property type="evidence" value="ECO:0007669"/>
    <property type="project" value="UniProtKB-KW"/>
</dbReference>
<name>A0A080M517_9PROT</name>
<dbReference type="Gene3D" id="3.40.50.200">
    <property type="entry name" value="Peptidase S8/S53 domain"/>
    <property type="match status" value="1"/>
</dbReference>
<accession>A0A080M517</accession>
<proteinExistence type="inferred from homology"/>
<evidence type="ECO:0000313" key="11">
    <source>
        <dbReference type="Proteomes" id="UP000509684"/>
    </source>
</evidence>
<evidence type="ECO:0000259" key="7">
    <source>
        <dbReference type="Pfam" id="PF00082"/>
    </source>
</evidence>
<dbReference type="InterPro" id="IPR023827">
    <property type="entry name" value="Peptidase_S8_Asp-AS"/>
</dbReference>
<keyword evidence="10" id="KW-1185">Reference proteome</keyword>
<evidence type="ECO:0000256" key="3">
    <source>
        <dbReference type="ARBA" id="ARBA00022801"/>
    </source>
</evidence>
<feature type="domain" description="Peptidase S8/S53" evidence="7">
    <location>
        <begin position="175"/>
        <end position="406"/>
    </location>
</feature>
<organism evidence="8 10">
    <name type="scientific">Candidatus Accumulibacter cognatus</name>
    <dbReference type="NCBI Taxonomy" id="2954383"/>
    <lineage>
        <taxon>Bacteria</taxon>
        <taxon>Pseudomonadati</taxon>
        <taxon>Pseudomonadota</taxon>
        <taxon>Betaproteobacteria</taxon>
        <taxon>Candidatus Accumulibacter</taxon>
    </lineage>
</organism>
<evidence type="ECO:0000256" key="4">
    <source>
        <dbReference type="ARBA" id="ARBA00022825"/>
    </source>
</evidence>
<dbReference type="SUPFAM" id="SSF52743">
    <property type="entry name" value="Subtilisin-like"/>
    <property type="match status" value="1"/>
</dbReference>
<dbReference type="PANTHER" id="PTHR43806">
    <property type="entry name" value="PEPTIDASE S8"/>
    <property type="match status" value="1"/>
</dbReference>
<accession>A0A7D5SB43</accession>
<evidence type="ECO:0000313" key="8">
    <source>
        <dbReference type="EMBL" id="KFB76318.1"/>
    </source>
</evidence>
<dbReference type="EC" id="3.4.21.62" evidence="8"/>
<reference evidence="9 11" key="2">
    <citation type="journal article" date="2019" name="Microbiome">
        <title>Annotated bacterial chromosomes from frame-shift-corrected long-read metagenomic data.</title>
        <authorList>
            <person name="Arumugam K."/>
            <person name="Bagci C."/>
            <person name="Bessarab I."/>
            <person name="Beier S."/>
            <person name="Buchfink B."/>
            <person name="Gorska A."/>
            <person name="Qiu G."/>
            <person name="Huson D.H."/>
            <person name="Williams R.B.H."/>
        </authorList>
    </citation>
    <scope>NUCLEOTIDE SEQUENCE [LARGE SCALE GENOMIC DNA]</scope>
    <source>
        <strain evidence="9">SSA1</strain>
    </source>
</reference>
<dbReference type="Proteomes" id="UP000509684">
    <property type="component" value="Chromosome"/>
</dbReference>
<dbReference type="PROSITE" id="PS00136">
    <property type="entry name" value="SUBTILASE_ASP"/>
    <property type="match status" value="1"/>
</dbReference>
<dbReference type="Proteomes" id="UP000021315">
    <property type="component" value="Unassembled WGS sequence"/>
</dbReference>
<evidence type="ECO:0000313" key="10">
    <source>
        <dbReference type="Proteomes" id="UP000021315"/>
    </source>
</evidence>
<evidence type="ECO:0000313" key="9">
    <source>
        <dbReference type="EMBL" id="QLH48479.1"/>
    </source>
</evidence>
<dbReference type="InterPro" id="IPR036852">
    <property type="entry name" value="Peptidase_S8/S53_dom_sf"/>
</dbReference>
<dbReference type="PROSITE" id="PS51892">
    <property type="entry name" value="SUBTILASE"/>
    <property type="match status" value="1"/>
</dbReference>
<dbReference type="AlphaFoldDB" id="A0A080M517"/>
<keyword evidence="4 5" id="KW-0720">Serine protease</keyword>
<dbReference type="InterPro" id="IPR000209">
    <property type="entry name" value="Peptidase_S8/S53_dom"/>
</dbReference>
<dbReference type="Pfam" id="PF00082">
    <property type="entry name" value="Peptidase_S8"/>
    <property type="match status" value="1"/>
</dbReference>
<reference evidence="8 10" key="1">
    <citation type="submission" date="2014-02" db="EMBL/GenBank/DDBJ databases">
        <title>Expanding our view of genomic diversity in Candidatus Accumulibacter clades.</title>
        <authorList>
            <person name="Skennerton C.T."/>
            <person name="Barr J.J."/>
            <person name="Slater F.R."/>
            <person name="Bond P.L."/>
            <person name="Tyson G.W."/>
        </authorList>
    </citation>
    <scope>NUCLEOTIDE SEQUENCE [LARGE SCALE GENOMIC DNA]</scope>
    <source>
        <strain evidence="10">SK-02</strain>
    </source>
</reference>